<evidence type="ECO:0000313" key="3">
    <source>
        <dbReference type="Proteomes" id="UP001497482"/>
    </source>
</evidence>
<evidence type="ECO:0000313" key="2">
    <source>
        <dbReference type="EMBL" id="CAL1609409.1"/>
    </source>
</evidence>
<name>A0AAV2M824_KNICA</name>
<sequence length="92" mass="9980">MVIINGHASSSTTARVGVLCTERRLKKAMEAVIVSAARQSTPPVFFSSPPVASSMLLRQKRLNGCESQRKTPPRPSPLPAPRVHSESTQGWL</sequence>
<accession>A0AAV2M824</accession>
<reference evidence="2 3" key="1">
    <citation type="submission" date="2024-04" db="EMBL/GenBank/DDBJ databases">
        <authorList>
            <person name="Waldvogel A.-M."/>
            <person name="Schoenle A."/>
        </authorList>
    </citation>
    <scope>NUCLEOTIDE SEQUENCE [LARGE SCALE GENOMIC DNA]</scope>
</reference>
<evidence type="ECO:0000256" key="1">
    <source>
        <dbReference type="SAM" id="MobiDB-lite"/>
    </source>
</evidence>
<dbReference type="Proteomes" id="UP001497482">
    <property type="component" value="Chromosome 6"/>
</dbReference>
<protein>
    <submittedName>
        <fullName evidence="2">Uncharacterized protein</fullName>
    </submittedName>
</protein>
<proteinExistence type="predicted"/>
<feature type="region of interest" description="Disordered" evidence="1">
    <location>
        <begin position="59"/>
        <end position="92"/>
    </location>
</feature>
<organism evidence="2 3">
    <name type="scientific">Knipowitschia caucasica</name>
    <name type="common">Caucasian dwarf goby</name>
    <name type="synonym">Pomatoschistus caucasicus</name>
    <dbReference type="NCBI Taxonomy" id="637954"/>
    <lineage>
        <taxon>Eukaryota</taxon>
        <taxon>Metazoa</taxon>
        <taxon>Chordata</taxon>
        <taxon>Craniata</taxon>
        <taxon>Vertebrata</taxon>
        <taxon>Euteleostomi</taxon>
        <taxon>Actinopterygii</taxon>
        <taxon>Neopterygii</taxon>
        <taxon>Teleostei</taxon>
        <taxon>Neoteleostei</taxon>
        <taxon>Acanthomorphata</taxon>
        <taxon>Gobiaria</taxon>
        <taxon>Gobiiformes</taxon>
        <taxon>Gobioidei</taxon>
        <taxon>Gobiidae</taxon>
        <taxon>Gobiinae</taxon>
        <taxon>Knipowitschia</taxon>
    </lineage>
</organism>
<dbReference type="EMBL" id="OZ035828">
    <property type="protein sequence ID" value="CAL1609409.1"/>
    <property type="molecule type" value="Genomic_DNA"/>
</dbReference>
<gene>
    <name evidence="2" type="ORF">KC01_LOCUS36159</name>
</gene>
<keyword evidence="3" id="KW-1185">Reference proteome</keyword>
<dbReference type="AlphaFoldDB" id="A0AAV2M824"/>